<dbReference type="GO" id="GO:0005737">
    <property type="term" value="C:cytoplasm"/>
    <property type="evidence" value="ECO:0007669"/>
    <property type="project" value="UniProtKB-SubCell"/>
</dbReference>
<dbReference type="InterPro" id="IPR000682">
    <property type="entry name" value="PCMT"/>
</dbReference>
<accession>A0A554RVT6</accession>
<dbReference type="SUPFAM" id="SSF53335">
    <property type="entry name" value="S-adenosyl-L-methionine-dependent methyltransferases"/>
    <property type="match status" value="1"/>
</dbReference>
<feature type="compositionally biased region" description="Basic and acidic residues" evidence="12">
    <location>
        <begin position="20"/>
        <end position="32"/>
    </location>
</feature>
<proteinExistence type="inferred from homology"/>
<dbReference type="EC" id="2.1.1.77" evidence="3"/>
<evidence type="ECO:0000256" key="2">
    <source>
        <dbReference type="ARBA" id="ARBA00005369"/>
    </source>
</evidence>
<organism evidence="13 14">
    <name type="scientific">Aeromicrobium piscarium</name>
    <dbReference type="NCBI Taxonomy" id="2590901"/>
    <lineage>
        <taxon>Bacteria</taxon>
        <taxon>Bacillati</taxon>
        <taxon>Actinomycetota</taxon>
        <taxon>Actinomycetes</taxon>
        <taxon>Propionibacteriales</taxon>
        <taxon>Nocardioidaceae</taxon>
        <taxon>Aeromicrobium</taxon>
    </lineage>
</organism>
<dbReference type="CDD" id="cd02440">
    <property type="entry name" value="AdoMet_MTases"/>
    <property type="match status" value="1"/>
</dbReference>
<dbReference type="Pfam" id="PF01135">
    <property type="entry name" value="PCMT"/>
    <property type="match status" value="1"/>
</dbReference>
<dbReference type="PANTHER" id="PTHR11579:SF0">
    <property type="entry name" value="PROTEIN-L-ISOASPARTATE(D-ASPARTATE) O-METHYLTRANSFERASE"/>
    <property type="match status" value="1"/>
</dbReference>
<dbReference type="PANTHER" id="PTHR11579">
    <property type="entry name" value="PROTEIN-L-ISOASPARTATE O-METHYLTRANSFERASE"/>
    <property type="match status" value="1"/>
</dbReference>
<sequence length="187" mass="20336">MEDSAIDRVFAEVDRADFLPPDRRDDAGRDEPIAIGQGQTNSQPYTVRVMLELLDVRPGHRVLDVGSGSGWTTALLGCLVGPDGLVVGVELEPELVRFGSENLARYAMEWTSIRQPEAGVLGAPDLAPYDRILVSATARELPSTLVGQLAEDGVMVVPVGADMLRVRRREGDVDVTRHGTFSFVPLR</sequence>
<evidence type="ECO:0000313" key="14">
    <source>
        <dbReference type="Proteomes" id="UP000316988"/>
    </source>
</evidence>
<reference evidence="13 14" key="1">
    <citation type="submission" date="2019-07" db="EMBL/GenBank/DDBJ databases">
        <authorList>
            <person name="Zhao L.H."/>
        </authorList>
    </citation>
    <scope>NUCLEOTIDE SEQUENCE [LARGE SCALE GENOMIC DNA]</scope>
    <source>
        <strain evidence="13 14">Co35</strain>
    </source>
</reference>
<evidence type="ECO:0000256" key="4">
    <source>
        <dbReference type="ARBA" id="ARBA00013346"/>
    </source>
</evidence>
<keyword evidence="7 13" id="KW-0808">Transferase</keyword>
<evidence type="ECO:0000256" key="5">
    <source>
        <dbReference type="ARBA" id="ARBA00022490"/>
    </source>
</evidence>
<dbReference type="EMBL" id="VLNT01000015">
    <property type="protein sequence ID" value="TSD58209.1"/>
    <property type="molecule type" value="Genomic_DNA"/>
</dbReference>
<evidence type="ECO:0000256" key="6">
    <source>
        <dbReference type="ARBA" id="ARBA00022603"/>
    </source>
</evidence>
<comment type="caution">
    <text evidence="13">The sequence shown here is derived from an EMBL/GenBank/DDBJ whole genome shotgun (WGS) entry which is preliminary data.</text>
</comment>
<dbReference type="RefSeq" id="WP_143914361.1">
    <property type="nucleotide sequence ID" value="NZ_VLNT01000015.1"/>
</dbReference>
<keyword evidence="5" id="KW-0963">Cytoplasm</keyword>
<evidence type="ECO:0000256" key="7">
    <source>
        <dbReference type="ARBA" id="ARBA00022679"/>
    </source>
</evidence>
<feature type="region of interest" description="Disordered" evidence="12">
    <location>
        <begin position="20"/>
        <end position="39"/>
    </location>
</feature>
<comment type="similarity">
    <text evidence="2">Belongs to the methyltransferase superfamily. L-isoaspartyl/D-aspartyl protein methyltransferase family.</text>
</comment>
<evidence type="ECO:0000256" key="1">
    <source>
        <dbReference type="ARBA" id="ARBA00004496"/>
    </source>
</evidence>
<gene>
    <name evidence="13" type="ORF">FNM00_15005</name>
</gene>
<evidence type="ECO:0000256" key="8">
    <source>
        <dbReference type="ARBA" id="ARBA00022691"/>
    </source>
</evidence>
<comment type="subcellular location">
    <subcellularLocation>
        <location evidence="1">Cytoplasm</location>
    </subcellularLocation>
</comment>
<evidence type="ECO:0000256" key="12">
    <source>
        <dbReference type="SAM" id="MobiDB-lite"/>
    </source>
</evidence>
<dbReference type="Gene3D" id="3.40.50.150">
    <property type="entry name" value="Vaccinia Virus protein VP39"/>
    <property type="match status" value="1"/>
</dbReference>
<evidence type="ECO:0000256" key="3">
    <source>
        <dbReference type="ARBA" id="ARBA00011890"/>
    </source>
</evidence>
<dbReference type="OrthoDB" id="4035289at2"/>
<protein>
    <recommendedName>
        <fullName evidence="4">Protein-L-isoaspartate O-methyltransferase</fullName>
        <ecNumber evidence="3">2.1.1.77</ecNumber>
    </recommendedName>
    <alternativeName>
        <fullName evidence="11">L-isoaspartyl protein carboxyl methyltransferase</fullName>
    </alternativeName>
    <alternativeName>
        <fullName evidence="9">Protein L-isoaspartyl methyltransferase</fullName>
    </alternativeName>
    <alternativeName>
        <fullName evidence="10">Protein-beta-aspartate methyltransferase</fullName>
    </alternativeName>
</protein>
<evidence type="ECO:0000256" key="10">
    <source>
        <dbReference type="ARBA" id="ARBA00031323"/>
    </source>
</evidence>
<dbReference type="GO" id="GO:0004719">
    <property type="term" value="F:protein-L-isoaspartate (D-aspartate) O-methyltransferase activity"/>
    <property type="evidence" value="ECO:0007669"/>
    <property type="project" value="UniProtKB-EC"/>
</dbReference>
<evidence type="ECO:0000313" key="13">
    <source>
        <dbReference type="EMBL" id="TSD58209.1"/>
    </source>
</evidence>
<dbReference type="InterPro" id="IPR029063">
    <property type="entry name" value="SAM-dependent_MTases_sf"/>
</dbReference>
<keyword evidence="6 13" id="KW-0489">Methyltransferase</keyword>
<evidence type="ECO:0000256" key="11">
    <source>
        <dbReference type="ARBA" id="ARBA00031350"/>
    </source>
</evidence>
<dbReference type="Proteomes" id="UP000316988">
    <property type="component" value="Unassembled WGS sequence"/>
</dbReference>
<keyword evidence="8" id="KW-0949">S-adenosyl-L-methionine</keyword>
<evidence type="ECO:0000256" key="9">
    <source>
        <dbReference type="ARBA" id="ARBA00030757"/>
    </source>
</evidence>
<keyword evidence="14" id="KW-1185">Reference proteome</keyword>
<dbReference type="AlphaFoldDB" id="A0A554RVT6"/>
<name>A0A554RVT6_9ACTN</name>
<dbReference type="GO" id="GO:0032259">
    <property type="term" value="P:methylation"/>
    <property type="evidence" value="ECO:0007669"/>
    <property type="project" value="UniProtKB-KW"/>
</dbReference>